<keyword evidence="7" id="KW-1185">Reference proteome</keyword>
<evidence type="ECO:0000256" key="3">
    <source>
        <dbReference type="SAM" id="SignalP"/>
    </source>
</evidence>
<comment type="similarity">
    <text evidence="1">Belongs to the cycloisomerase 2 family.</text>
</comment>
<name>A0A9X0YI53_9FLAO</name>
<comment type="caution">
    <text evidence="4">The sequence shown here is derived from an EMBL/GenBank/DDBJ whole genome shotgun (WGS) entry which is preliminary data.</text>
</comment>
<dbReference type="InterPro" id="IPR019405">
    <property type="entry name" value="Lactonase_7-beta_prop"/>
</dbReference>
<dbReference type="SUPFAM" id="SSF51004">
    <property type="entry name" value="C-terminal (heme d1) domain of cytochrome cd1-nitrite reductase"/>
    <property type="match status" value="1"/>
</dbReference>
<reference evidence="4" key="1">
    <citation type="submission" date="2021-03" db="EMBL/GenBank/DDBJ databases">
        <title>Genomic Encyclopedia of Type Strains, Phase IV (KMG-IV): sequencing the most valuable type-strain genomes for metagenomic binning, comparative biology and taxonomic classification.</title>
        <authorList>
            <person name="Goeker M."/>
        </authorList>
    </citation>
    <scope>NUCLEOTIDE SEQUENCE</scope>
    <source>
        <strain evidence="4">DSM 15523</strain>
        <strain evidence="5 7">DSM 16476</strain>
    </source>
</reference>
<dbReference type="PANTHER" id="PTHR30344:SF1">
    <property type="entry name" value="6-PHOSPHOGLUCONOLACTONASE"/>
    <property type="match status" value="1"/>
</dbReference>
<gene>
    <name evidence="4" type="ORF">J2Z56_000983</name>
    <name evidence="5" type="ORF">J2Z57_000276</name>
</gene>
<dbReference type="GO" id="GO:0006006">
    <property type="term" value="P:glucose metabolic process"/>
    <property type="evidence" value="ECO:0007669"/>
    <property type="project" value="UniProtKB-KW"/>
</dbReference>
<dbReference type="PANTHER" id="PTHR30344">
    <property type="entry name" value="6-PHOSPHOGLUCONOLACTONASE-RELATED"/>
    <property type="match status" value="1"/>
</dbReference>
<dbReference type="PROSITE" id="PS51257">
    <property type="entry name" value="PROKAR_LIPOPROTEIN"/>
    <property type="match status" value="1"/>
</dbReference>
<evidence type="ECO:0000313" key="7">
    <source>
        <dbReference type="Proteomes" id="UP001231587"/>
    </source>
</evidence>
<evidence type="ECO:0000256" key="2">
    <source>
        <dbReference type="ARBA" id="ARBA00022526"/>
    </source>
</evidence>
<organism evidence="4 6">
    <name type="scientific">Formosa algae</name>
    <dbReference type="NCBI Taxonomy" id="225843"/>
    <lineage>
        <taxon>Bacteria</taxon>
        <taxon>Pseudomonadati</taxon>
        <taxon>Bacteroidota</taxon>
        <taxon>Flavobacteriia</taxon>
        <taxon>Flavobacteriales</taxon>
        <taxon>Flavobacteriaceae</taxon>
        <taxon>Formosa</taxon>
    </lineage>
</organism>
<keyword evidence="3" id="KW-0732">Signal</keyword>
<dbReference type="RefSeq" id="WP_057780538.1">
    <property type="nucleotide sequence ID" value="NZ_JAGGJQ010000002.1"/>
</dbReference>
<proteinExistence type="inferred from homology"/>
<dbReference type="Gene3D" id="2.130.10.10">
    <property type="entry name" value="YVTN repeat-like/Quinoprotein amine dehydrogenase"/>
    <property type="match status" value="1"/>
</dbReference>
<dbReference type="Proteomes" id="UP001231587">
    <property type="component" value="Unassembled WGS sequence"/>
</dbReference>
<evidence type="ECO:0000313" key="5">
    <source>
        <dbReference type="EMBL" id="MDQ0333854.1"/>
    </source>
</evidence>
<dbReference type="EMBL" id="JAGGJQ010000002">
    <property type="protein sequence ID" value="MBP1839077.1"/>
    <property type="molecule type" value="Genomic_DNA"/>
</dbReference>
<evidence type="ECO:0000313" key="6">
    <source>
        <dbReference type="Proteomes" id="UP001138672"/>
    </source>
</evidence>
<dbReference type="Pfam" id="PF10282">
    <property type="entry name" value="Lactonase"/>
    <property type="match status" value="1"/>
</dbReference>
<dbReference type="EMBL" id="JAUSUU010000001">
    <property type="protein sequence ID" value="MDQ0333854.1"/>
    <property type="molecule type" value="Genomic_DNA"/>
</dbReference>
<dbReference type="InterPro" id="IPR015943">
    <property type="entry name" value="WD40/YVTN_repeat-like_dom_sf"/>
</dbReference>
<dbReference type="Proteomes" id="UP001138672">
    <property type="component" value="Unassembled WGS sequence"/>
</dbReference>
<keyword evidence="2" id="KW-0119">Carbohydrate metabolism</keyword>
<accession>A0A9X0YI53</accession>
<keyword evidence="4" id="KW-0378">Hydrolase</keyword>
<feature type="signal peptide" evidence="3">
    <location>
        <begin position="1"/>
        <end position="20"/>
    </location>
</feature>
<keyword evidence="2" id="KW-0313">Glucose metabolism</keyword>
<dbReference type="AlphaFoldDB" id="A0A9X0YI53"/>
<dbReference type="InterPro" id="IPR050282">
    <property type="entry name" value="Cycloisomerase_2"/>
</dbReference>
<dbReference type="InterPro" id="IPR011048">
    <property type="entry name" value="Haem_d1_sf"/>
</dbReference>
<dbReference type="OrthoDB" id="9790815at2"/>
<evidence type="ECO:0000256" key="1">
    <source>
        <dbReference type="ARBA" id="ARBA00005564"/>
    </source>
</evidence>
<protein>
    <submittedName>
        <fullName evidence="4">6-phosphogluconolactonase</fullName>
        <ecNumber evidence="4">3.1.1.31</ecNumber>
    </submittedName>
</protein>
<dbReference type="EC" id="3.1.1.31" evidence="4"/>
<dbReference type="GO" id="GO:0017057">
    <property type="term" value="F:6-phosphogluconolactonase activity"/>
    <property type="evidence" value="ECO:0007669"/>
    <property type="project" value="UniProtKB-EC"/>
</dbReference>
<feature type="chain" id="PRO_5040781140" evidence="3">
    <location>
        <begin position="21"/>
        <end position="372"/>
    </location>
</feature>
<evidence type="ECO:0000313" key="4">
    <source>
        <dbReference type="EMBL" id="MBP1839077.1"/>
    </source>
</evidence>
<sequence length="372" mass="40658">MKIFLSLLSLILITSCNTNKSVTKNSEDSFPFYIGTYTNKDSKGIYKYALNADGSFTNHGLKAITENPSFLTLSADKKNLIAANEIDINNSGAITSFAIANDSLILNNTITSGGANPCFVATNSDNYVLTANYSSGTVGLLHLKKDGTLSDLLATQTHIGKGSTSRQEAPHAHSAWFEPNSKTIISVDLGTNQLWFSQIDTKTNTLQPTEPLLLTMAEGAGPRHLSFHPNSKWIYVLNELNNTVTRIEKSSNKDYLVKESISTLPSDYKEESTSADIHISDDGAFLYTSNRGHNSIAMFKVDKTNGALSLIDYESTHGKDPRNFSLSPSNDFIVVANQNSDNLVSFKRDKKTGTLQFVDETTAPTPVCILFE</sequence>